<evidence type="ECO:0000313" key="1">
    <source>
        <dbReference type="EMBL" id="GIY80121.1"/>
    </source>
</evidence>
<evidence type="ECO:0000313" key="2">
    <source>
        <dbReference type="Proteomes" id="UP001054945"/>
    </source>
</evidence>
<proteinExistence type="predicted"/>
<gene>
    <name evidence="1" type="ORF">CEXT_235221</name>
</gene>
<comment type="caution">
    <text evidence="1">The sequence shown here is derived from an EMBL/GenBank/DDBJ whole genome shotgun (WGS) entry which is preliminary data.</text>
</comment>
<accession>A0AAV4WBA6</accession>
<dbReference type="EMBL" id="BPLR01015966">
    <property type="protein sequence ID" value="GIY80121.1"/>
    <property type="molecule type" value="Genomic_DNA"/>
</dbReference>
<dbReference type="AlphaFoldDB" id="A0AAV4WBA6"/>
<protein>
    <submittedName>
        <fullName evidence="1">Uncharacterized protein</fullName>
    </submittedName>
</protein>
<reference evidence="1 2" key="1">
    <citation type="submission" date="2021-06" db="EMBL/GenBank/DDBJ databases">
        <title>Caerostris extrusa draft genome.</title>
        <authorList>
            <person name="Kono N."/>
            <person name="Arakawa K."/>
        </authorList>
    </citation>
    <scope>NUCLEOTIDE SEQUENCE [LARGE SCALE GENOMIC DNA]</scope>
</reference>
<sequence>MRPTFAPLPDPADFRLFAQPSSIFGTVLFGRASTQFLQLEDDCFLVSKVSGSDFVPTEVFLSEVIHFPRIKEVLKRCEVCFAALGIRSRFETFISFISCTVEITINGGHCPQE</sequence>
<keyword evidence="2" id="KW-1185">Reference proteome</keyword>
<organism evidence="1 2">
    <name type="scientific">Caerostris extrusa</name>
    <name type="common">Bark spider</name>
    <name type="synonym">Caerostris bankana</name>
    <dbReference type="NCBI Taxonomy" id="172846"/>
    <lineage>
        <taxon>Eukaryota</taxon>
        <taxon>Metazoa</taxon>
        <taxon>Ecdysozoa</taxon>
        <taxon>Arthropoda</taxon>
        <taxon>Chelicerata</taxon>
        <taxon>Arachnida</taxon>
        <taxon>Araneae</taxon>
        <taxon>Araneomorphae</taxon>
        <taxon>Entelegynae</taxon>
        <taxon>Araneoidea</taxon>
        <taxon>Araneidae</taxon>
        <taxon>Caerostris</taxon>
    </lineage>
</organism>
<name>A0AAV4WBA6_CAEEX</name>
<dbReference type="Proteomes" id="UP001054945">
    <property type="component" value="Unassembled WGS sequence"/>
</dbReference>